<dbReference type="PANTHER" id="PTHR33064:SF37">
    <property type="entry name" value="RIBONUCLEASE H"/>
    <property type="match status" value="1"/>
</dbReference>
<dbReference type="PANTHER" id="PTHR33064">
    <property type="entry name" value="POL PROTEIN"/>
    <property type="match status" value="1"/>
</dbReference>
<accession>A0A4Y2GPL4</accession>
<evidence type="ECO:0008006" key="3">
    <source>
        <dbReference type="Google" id="ProtNLM"/>
    </source>
</evidence>
<name>A0A4Y2GPL4_ARAVE</name>
<evidence type="ECO:0000313" key="2">
    <source>
        <dbReference type="Proteomes" id="UP000499080"/>
    </source>
</evidence>
<keyword evidence="2" id="KW-1185">Reference proteome</keyword>
<dbReference type="Proteomes" id="UP000499080">
    <property type="component" value="Unassembled WGS sequence"/>
</dbReference>
<dbReference type="SUPFAM" id="SSF56672">
    <property type="entry name" value="DNA/RNA polymerases"/>
    <property type="match status" value="1"/>
</dbReference>
<dbReference type="Gene3D" id="3.10.10.10">
    <property type="entry name" value="HIV Type 1 Reverse Transcriptase, subunit A, domain 1"/>
    <property type="match status" value="1"/>
</dbReference>
<proteinExistence type="predicted"/>
<organism evidence="1 2">
    <name type="scientific">Araneus ventricosus</name>
    <name type="common">Orbweaver spider</name>
    <name type="synonym">Epeira ventricosa</name>
    <dbReference type="NCBI Taxonomy" id="182803"/>
    <lineage>
        <taxon>Eukaryota</taxon>
        <taxon>Metazoa</taxon>
        <taxon>Ecdysozoa</taxon>
        <taxon>Arthropoda</taxon>
        <taxon>Chelicerata</taxon>
        <taxon>Arachnida</taxon>
        <taxon>Araneae</taxon>
        <taxon>Araneomorphae</taxon>
        <taxon>Entelegynae</taxon>
        <taxon>Araneoidea</taxon>
        <taxon>Araneidae</taxon>
        <taxon>Araneus</taxon>
    </lineage>
</organism>
<evidence type="ECO:0000313" key="1">
    <source>
        <dbReference type="EMBL" id="GBM54745.1"/>
    </source>
</evidence>
<reference evidence="1 2" key="1">
    <citation type="journal article" date="2019" name="Sci. Rep.">
        <title>Orb-weaving spider Araneus ventricosus genome elucidates the spidroin gene catalogue.</title>
        <authorList>
            <person name="Kono N."/>
            <person name="Nakamura H."/>
            <person name="Ohtoshi R."/>
            <person name="Moran D.A.P."/>
            <person name="Shinohara A."/>
            <person name="Yoshida Y."/>
            <person name="Fujiwara M."/>
            <person name="Mori M."/>
            <person name="Tomita M."/>
            <person name="Arakawa K."/>
        </authorList>
    </citation>
    <scope>NUCLEOTIDE SEQUENCE [LARGE SCALE GENOMIC DNA]</scope>
</reference>
<dbReference type="Gene3D" id="3.30.70.270">
    <property type="match status" value="1"/>
</dbReference>
<gene>
    <name evidence="1" type="ORF">AVEN_76253_1</name>
</gene>
<sequence>MLDLNIIEISQSDYGSPKILVESPGKHPRPCIDCRINANVCTKFFALLNIEERVEKVAAGIYITMIDLAKDSLNERARHYSAFVTSFLTYIPLRMPFGLVNATYFFSKLMDQVLENCEAFAVP</sequence>
<dbReference type="OrthoDB" id="8038418at2759"/>
<dbReference type="InterPro" id="IPR043128">
    <property type="entry name" value="Rev_trsase/Diguanyl_cyclase"/>
</dbReference>
<dbReference type="GO" id="GO:0071897">
    <property type="term" value="P:DNA biosynthetic process"/>
    <property type="evidence" value="ECO:0007669"/>
    <property type="project" value="UniProtKB-ARBA"/>
</dbReference>
<dbReference type="AlphaFoldDB" id="A0A4Y2GPL4"/>
<comment type="caution">
    <text evidence="1">The sequence shown here is derived from an EMBL/GenBank/DDBJ whole genome shotgun (WGS) entry which is preliminary data.</text>
</comment>
<dbReference type="InterPro" id="IPR051320">
    <property type="entry name" value="Viral_Replic_Matur_Polypro"/>
</dbReference>
<dbReference type="InterPro" id="IPR043502">
    <property type="entry name" value="DNA/RNA_pol_sf"/>
</dbReference>
<protein>
    <recommendedName>
        <fullName evidence="3">Reverse transcriptase domain-containing protein</fullName>
    </recommendedName>
</protein>
<dbReference type="EMBL" id="BGPR01001472">
    <property type="protein sequence ID" value="GBM54745.1"/>
    <property type="molecule type" value="Genomic_DNA"/>
</dbReference>